<comment type="caution">
    <text evidence="1">The sequence shown here is derived from an EMBL/GenBank/DDBJ whole genome shotgun (WGS) entry which is preliminary data.</text>
</comment>
<gene>
    <name evidence="1" type="ORF">C7C56_017750</name>
</gene>
<accession>A0A2U2HHQ2</accession>
<dbReference type="SUPFAM" id="SSF46458">
    <property type="entry name" value="Globin-like"/>
    <property type="match status" value="1"/>
</dbReference>
<reference evidence="1 2" key="1">
    <citation type="submission" date="2018-04" db="EMBL/GenBank/DDBJ databases">
        <title>Massilia violaceinigra sp. nov., a novel purple-pigmented bacterium isolated from Tianshan glacier, Xinjiang, China.</title>
        <authorList>
            <person name="Wang H."/>
        </authorList>
    </citation>
    <scope>NUCLEOTIDE SEQUENCE [LARGE SCALE GENOMIC DNA]</scope>
    <source>
        <strain evidence="1 2">B448-2</strain>
    </source>
</reference>
<dbReference type="EMBL" id="PXWF02000254">
    <property type="protein sequence ID" value="PWF45451.1"/>
    <property type="molecule type" value="Genomic_DNA"/>
</dbReference>
<sequence>MHLELNRAAISTLVTTFYDDIRHDPVLQPIFDNAIGDNWTPHLERMVDFWCSVMLGSGEFKGNVYGKHMQLQGIEPDHFRRWLGLFENQVRHLFDASVADAFLVVARRIAASLQYGYFGRADAA</sequence>
<keyword evidence="2" id="KW-1185">Reference proteome</keyword>
<dbReference type="InterPro" id="IPR012292">
    <property type="entry name" value="Globin/Proto"/>
</dbReference>
<name>A0A2U2HHQ2_9BURK</name>
<protein>
    <submittedName>
        <fullName evidence="1">Globin</fullName>
    </submittedName>
</protein>
<dbReference type="RefSeq" id="WP_106758701.1">
    <property type="nucleotide sequence ID" value="NZ_PXWF02000254.1"/>
</dbReference>
<dbReference type="GO" id="GO:0020037">
    <property type="term" value="F:heme binding"/>
    <property type="evidence" value="ECO:0007669"/>
    <property type="project" value="InterPro"/>
</dbReference>
<proteinExistence type="predicted"/>
<evidence type="ECO:0000313" key="1">
    <source>
        <dbReference type="EMBL" id="PWF45451.1"/>
    </source>
</evidence>
<dbReference type="GO" id="GO:0019825">
    <property type="term" value="F:oxygen binding"/>
    <property type="evidence" value="ECO:0007669"/>
    <property type="project" value="InterPro"/>
</dbReference>
<organism evidence="1 2">
    <name type="scientific">Massilia glaciei</name>
    <dbReference type="NCBI Taxonomy" id="1524097"/>
    <lineage>
        <taxon>Bacteria</taxon>
        <taxon>Pseudomonadati</taxon>
        <taxon>Pseudomonadota</taxon>
        <taxon>Betaproteobacteria</taxon>
        <taxon>Burkholderiales</taxon>
        <taxon>Oxalobacteraceae</taxon>
        <taxon>Telluria group</taxon>
        <taxon>Massilia</taxon>
    </lineage>
</organism>
<dbReference type="Proteomes" id="UP000241421">
    <property type="component" value="Unassembled WGS sequence"/>
</dbReference>
<evidence type="ECO:0000313" key="2">
    <source>
        <dbReference type="Proteomes" id="UP000241421"/>
    </source>
</evidence>
<dbReference type="CDD" id="cd08916">
    <property type="entry name" value="TrHb3_P"/>
    <property type="match status" value="1"/>
</dbReference>
<dbReference type="AlphaFoldDB" id="A0A2U2HHQ2"/>
<dbReference type="InterPro" id="IPR009050">
    <property type="entry name" value="Globin-like_sf"/>
</dbReference>
<dbReference type="OrthoDB" id="25954at2"/>
<dbReference type="Gene3D" id="1.10.490.10">
    <property type="entry name" value="Globins"/>
    <property type="match status" value="1"/>
</dbReference>